<keyword evidence="1" id="KW-0812">Transmembrane</keyword>
<dbReference type="Proteomes" id="UP000239720">
    <property type="component" value="Unassembled WGS sequence"/>
</dbReference>
<sequence length="64" mass="7227">MYKLSILMSFVCIVLTGVNYVVFKVPAVGIAFIIGVAVCIITIVCYNIEKQKRKLTKFYGMIFD</sequence>
<evidence type="ECO:0000256" key="1">
    <source>
        <dbReference type="SAM" id="Phobius"/>
    </source>
</evidence>
<organism evidence="2 3">
    <name type="scientific">Acetivibrio saccincola</name>
    <dbReference type="NCBI Taxonomy" id="1677857"/>
    <lineage>
        <taxon>Bacteria</taxon>
        <taxon>Bacillati</taxon>
        <taxon>Bacillota</taxon>
        <taxon>Clostridia</taxon>
        <taxon>Eubacteriales</taxon>
        <taxon>Oscillospiraceae</taxon>
        <taxon>Acetivibrio</taxon>
    </lineage>
</organism>
<reference evidence="2 3" key="1">
    <citation type="journal article" date="2018" name="Syst. Appl. Microbiol.">
        <title>Characterization and high-quality draft genome sequence of Herbivorax saccincola A7, an anaerobic, alkaliphilic, thermophilic, cellulolytic, and xylanolytic bacterium.</title>
        <authorList>
            <person name="Aikawa S."/>
            <person name="Baramee S."/>
            <person name="Sermsathanaswadi J."/>
            <person name="Thianheng P."/>
            <person name="Tachaapaikoon C."/>
            <person name="Shikata A."/>
            <person name="Waeonukul R."/>
            <person name="Pason P."/>
            <person name="Ratanakhanokchai K."/>
            <person name="Kosugi A."/>
        </authorList>
    </citation>
    <scope>NUCLEOTIDE SEQUENCE [LARGE SCALE GENOMIC DNA]</scope>
    <source>
        <strain evidence="2 3">A7</strain>
    </source>
</reference>
<protein>
    <submittedName>
        <fullName evidence="2">Uncharacterized protein</fullName>
    </submittedName>
</protein>
<comment type="caution">
    <text evidence="2">The sequence shown here is derived from an EMBL/GenBank/DDBJ whole genome shotgun (WGS) entry which is preliminary data.</text>
</comment>
<keyword evidence="1" id="KW-1133">Transmembrane helix</keyword>
<gene>
    <name evidence="2" type="ORF">B9R14_16295</name>
</gene>
<feature type="transmembrane region" description="Helical" evidence="1">
    <location>
        <begin position="7"/>
        <end position="23"/>
    </location>
</feature>
<keyword evidence="1" id="KW-0472">Membrane</keyword>
<evidence type="ECO:0000313" key="2">
    <source>
        <dbReference type="EMBL" id="PQQ68168.1"/>
    </source>
</evidence>
<evidence type="ECO:0000313" key="3">
    <source>
        <dbReference type="Proteomes" id="UP000239720"/>
    </source>
</evidence>
<proteinExistence type="predicted"/>
<name>A0A2S8REI2_9FIRM</name>
<accession>A0A2S8REI2</accession>
<feature type="transmembrane region" description="Helical" evidence="1">
    <location>
        <begin position="29"/>
        <end position="48"/>
    </location>
</feature>
<dbReference type="AlphaFoldDB" id="A0A2S8REI2"/>
<dbReference type="EMBL" id="NEMB01000003">
    <property type="protein sequence ID" value="PQQ68168.1"/>
    <property type="molecule type" value="Genomic_DNA"/>
</dbReference>